<dbReference type="PANTHER" id="PTHR46825">
    <property type="entry name" value="D-ALANYL-D-ALANINE-CARBOXYPEPTIDASE/ENDOPEPTIDASE AMPH"/>
    <property type="match status" value="1"/>
</dbReference>
<dbReference type="PANTHER" id="PTHR46825:SF12">
    <property type="entry name" value="PENICILLIN-BINDING PROTEIN 4"/>
    <property type="match status" value="1"/>
</dbReference>
<feature type="region of interest" description="Disordered" evidence="1">
    <location>
        <begin position="542"/>
        <end position="581"/>
    </location>
</feature>
<evidence type="ECO:0000256" key="1">
    <source>
        <dbReference type="SAM" id="MobiDB-lite"/>
    </source>
</evidence>
<dbReference type="Pfam" id="PF00144">
    <property type="entry name" value="Beta-lactamase"/>
    <property type="match status" value="1"/>
</dbReference>
<feature type="compositionally biased region" description="Low complexity" evidence="1">
    <location>
        <begin position="432"/>
        <end position="446"/>
    </location>
</feature>
<gene>
    <name evidence="3" type="ORF">CKO31_19605</name>
</gene>
<sequence length="998" mass="103752">MAVVQIGREPAHAARPGLGGVVAAAVVARQAVGLEGLPAGIARAGAAARVGHRRQAVVDGAGSTKCRDVRRGQVERRERQCPGIGLGVDVADRPGARDALGIDTLIGATQLEGALEGPRLQAHGDHAGAVHAPHRGCDAGREPLRPGGMWRGREVLGDHQRGTRGEGAQRRRACGRVRRQVENGTDALCGELGMGIAGPFQDKGVVAVGVEPVAAAEPLVDQQRQPQGRGRMPGRVQCRILVPAHGVVHPVEHQRALWPGLDVTHRPHALGQVMRQGDGGVCGGHGGRLTPGCTGGVWVSGRQCGQARRKPPQMVTPAQSQQEPAHGLLRQPAATPSRCPCTTDGPGRSRGPWGGHPADRRARRRRTGGRTATGAARGADGPARGIAAAAGGARGARGGHGGHRRPGEAPWRPAWRPGPARGGQRRHRCPPLSAARGLSGRARSAGGRAGGARAAGGDRRLSVPGARRRQARGRAFECRRPRHCVRDRRADSRAGSGCGPVAAVALTAGGGAGSRNTGTPPGPTSAAQHMTLADANRPCTCPVSDGTAPSDARVRLRGPSVPPGPPPPAHGPRRMSLPAPPEASPVPLTISLCMPRQPLASTALVCLGLMGCAGIVQAQAGRNCDFDAAEQAVVERAELAVQEAMPALIQRHDLPGAAVAVVGNGHLRWTAGYGWAVPEKRIPFSPDTVFQAGTMTMPVTAWMLLNLVGEGKIDLDTPVSEYLRGRDLPESPYDADAVTPRRVLSHTAGLSIPRFAGFGPGETLQTLNQSYAGALDAGGQPVAVVAPPGIGFDFSAGGFALAEMIIRQTANEQFANLAERRILRRLHMFRSSLPDRPDDAPPLAVTYDDAGEPAPARSFSALGAVGLQTTAADYARFVAALMPGPCGEPPGRRSLSPELVRLSRTPQPDTENALIFAGSEYGLGMAVKALPDSGHTLVYQPGDNPPNWHGLFAAVPERQSGLVILTSAAGGRELRVELLCTWLAALGETPPGECAAAQ</sequence>
<protein>
    <recommendedName>
        <fullName evidence="2">Beta-lactamase-related domain-containing protein</fullName>
    </recommendedName>
</protein>
<dbReference type="InterPro" id="IPR001466">
    <property type="entry name" value="Beta-lactam-related"/>
</dbReference>
<evidence type="ECO:0000313" key="3">
    <source>
        <dbReference type="EMBL" id="MBK1632914.1"/>
    </source>
</evidence>
<organism evidence="3 4">
    <name type="scientific">Thiohalocapsa halophila</name>
    <dbReference type="NCBI Taxonomy" id="69359"/>
    <lineage>
        <taxon>Bacteria</taxon>
        <taxon>Pseudomonadati</taxon>
        <taxon>Pseudomonadota</taxon>
        <taxon>Gammaproteobacteria</taxon>
        <taxon>Chromatiales</taxon>
        <taxon>Chromatiaceae</taxon>
        <taxon>Thiohalocapsa</taxon>
    </lineage>
</organism>
<keyword evidence="4" id="KW-1185">Reference proteome</keyword>
<comment type="caution">
    <text evidence="3">The sequence shown here is derived from an EMBL/GenBank/DDBJ whole genome shotgun (WGS) entry which is preliminary data.</text>
</comment>
<feature type="domain" description="Beta-lactamase-related" evidence="2">
    <location>
        <begin position="644"/>
        <end position="971"/>
    </location>
</feature>
<dbReference type="Proteomes" id="UP000748752">
    <property type="component" value="Unassembled WGS sequence"/>
</dbReference>
<dbReference type="InterPro" id="IPR050491">
    <property type="entry name" value="AmpC-like"/>
</dbReference>
<dbReference type="EMBL" id="NRRV01000061">
    <property type="protein sequence ID" value="MBK1632914.1"/>
    <property type="molecule type" value="Genomic_DNA"/>
</dbReference>
<reference evidence="3 4" key="1">
    <citation type="journal article" date="2020" name="Microorganisms">
        <title>Osmotic Adaptation and Compatible Solute Biosynthesis of Phototrophic Bacteria as Revealed from Genome Analyses.</title>
        <authorList>
            <person name="Imhoff J.F."/>
            <person name="Rahn T."/>
            <person name="Kunzel S."/>
            <person name="Keller A."/>
            <person name="Neulinger S.C."/>
        </authorList>
    </citation>
    <scope>NUCLEOTIDE SEQUENCE [LARGE SCALE GENOMIC DNA]</scope>
    <source>
        <strain evidence="3 4">DSM 6210</strain>
    </source>
</reference>
<proteinExistence type="predicted"/>
<feature type="region of interest" description="Disordered" evidence="1">
    <location>
        <begin position="304"/>
        <end position="468"/>
    </location>
</feature>
<dbReference type="InterPro" id="IPR012338">
    <property type="entry name" value="Beta-lactam/transpept-like"/>
</dbReference>
<evidence type="ECO:0000313" key="4">
    <source>
        <dbReference type="Proteomes" id="UP000748752"/>
    </source>
</evidence>
<feature type="compositionally biased region" description="Pro residues" evidence="1">
    <location>
        <begin position="560"/>
        <end position="570"/>
    </location>
</feature>
<dbReference type="Gene3D" id="3.40.710.10">
    <property type="entry name" value="DD-peptidase/beta-lactamase superfamily"/>
    <property type="match status" value="1"/>
</dbReference>
<evidence type="ECO:0000259" key="2">
    <source>
        <dbReference type="Pfam" id="PF00144"/>
    </source>
</evidence>
<accession>A0ABS1CLU7</accession>
<feature type="compositionally biased region" description="Low complexity" evidence="1">
    <location>
        <begin position="369"/>
        <end position="391"/>
    </location>
</feature>
<name>A0ABS1CLU7_9GAMM</name>
<dbReference type="SUPFAM" id="SSF56601">
    <property type="entry name" value="beta-lactamase/transpeptidase-like"/>
    <property type="match status" value="1"/>
</dbReference>
<feature type="compositionally biased region" description="Low complexity" evidence="1">
    <location>
        <begin position="409"/>
        <end position="419"/>
    </location>
</feature>